<accession>A0A9P4XRE8</accession>
<feature type="region of interest" description="Disordered" evidence="2">
    <location>
        <begin position="47"/>
        <end position="77"/>
    </location>
</feature>
<dbReference type="InterPro" id="IPR036864">
    <property type="entry name" value="Zn2-C6_fun-type_DNA-bd_sf"/>
</dbReference>
<dbReference type="PROSITE" id="PS50048">
    <property type="entry name" value="ZN2_CY6_FUNGAL_2"/>
    <property type="match status" value="1"/>
</dbReference>
<evidence type="ECO:0000313" key="5">
    <source>
        <dbReference type="Proteomes" id="UP000803844"/>
    </source>
</evidence>
<dbReference type="InterPro" id="IPR001138">
    <property type="entry name" value="Zn2Cys6_DnaBD"/>
</dbReference>
<feature type="domain" description="Zn(2)-C6 fungal-type" evidence="3">
    <location>
        <begin position="15"/>
        <end position="47"/>
    </location>
</feature>
<keyword evidence="5" id="KW-1185">Reference proteome</keyword>
<dbReference type="CDD" id="cd00067">
    <property type="entry name" value="GAL4"/>
    <property type="match status" value="1"/>
</dbReference>
<dbReference type="PANTHER" id="PTHR31668">
    <property type="entry name" value="GLUCOSE TRANSPORT TRANSCRIPTION REGULATOR RGT1-RELATED-RELATED"/>
    <property type="match status" value="1"/>
</dbReference>
<gene>
    <name evidence="4" type="ORF">M406DRAFT_335100</name>
</gene>
<evidence type="ECO:0000256" key="1">
    <source>
        <dbReference type="ARBA" id="ARBA00023242"/>
    </source>
</evidence>
<dbReference type="RefSeq" id="XP_040770863.1">
    <property type="nucleotide sequence ID" value="XM_040920996.1"/>
</dbReference>
<dbReference type="InterPro" id="IPR050797">
    <property type="entry name" value="Carb_Metab_Trans_Reg"/>
</dbReference>
<dbReference type="Proteomes" id="UP000803844">
    <property type="component" value="Unassembled WGS sequence"/>
</dbReference>
<evidence type="ECO:0000259" key="3">
    <source>
        <dbReference type="PROSITE" id="PS50048"/>
    </source>
</evidence>
<dbReference type="GO" id="GO:0008270">
    <property type="term" value="F:zinc ion binding"/>
    <property type="evidence" value="ECO:0007669"/>
    <property type="project" value="InterPro"/>
</dbReference>
<dbReference type="PROSITE" id="PS00463">
    <property type="entry name" value="ZN2_CY6_FUNGAL_1"/>
    <property type="match status" value="1"/>
</dbReference>
<dbReference type="SMART" id="SM00066">
    <property type="entry name" value="GAL4"/>
    <property type="match status" value="1"/>
</dbReference>
<evidence type="ECO:0000313" key="4">
    <source>
        <dbReference type="EMBL" id="KAF3759884.1"/>
    </source>
</evidence>
<feature type="region of interest" description="Disordered" evidence="2">
    <location>
        <begin position="316"/>
        <end position="337"/>
    </location>
</feature>
<dbReference type="Gene3D" id="4.10.240.10">
    <property type="entry name" value="Zn(2)-C6 fungal-type DNA-binding domain"/>
    <property type="match status" value="1"/>
</dbReference>
<dbReference type="GO" id="GO:0000981">
    <property type="term" value="F:DNA-binding transcription factor activity, RNA polymerase II-specific"/>
    <property type="evidence" value="ECO:0007669"/>
    <property type="project" value="InterPro"/>
</dbReference>
<sequence>MSLDTSTTAKLTRQACERCRKQKLRCIRSDSADLCNRCLRKGAPCEYSSSLPKGRRRSTHTGAAAGTDRESQAGTSDECFTSYLGDTGSRSPGMDWDGLQVDLAAETSTMTTESAFDWLYGVNSAMCDNVVTASTPYPGASQNRASRQVNDAGIGFNNGGGGGTDDTEVLVAQLAQLSTHISSLRRSSCSLVEGSASSSSSARLQPDNHSEARQPPLIDDAFFQSVATWFAHGPADISPSRSLVTAPGFWAQAPEIKTLGDLLYHIFSASHYLLELLRHVPSASDPNTAATASRTELAPDLVEFALPPLHVDSSARPLGSKSGLDPETVSPPSGPSASSNNVIRHLLMANYTMLLGIYLEVLGLLQRCAGPCMQTDVTAPLRDIRLVSVVQLCSYLIDCQHQAVGSYLSSPASSLLQPDMVSDAMATKTMESMREEARQRIQCLQQIF</sequence>
<dbReference type="GeneID" id="63838125"/>
<organism evidence="4 5">
    <name type="scientific">Cryphonectria parasitica (strain ATCC 38755 / EP155)</name>
    <dbReference type="NCBI Taxonomy" id="660469"/>
    <lineage>
        <taxon>Eukaryota</taxon>
        <taxon>Fungi</taxon>
        <taxon>Dikarya</taxon>
        <taxon>Ascomycota</taxon>
        <taxon>Pezizomycotina</taxon>
        <taxon>Sordariomycetes</taxon>
        <taxon>Sordariomycetidae</taxon>
        <taxon>Diaporthales</taxon>
        <taxon>Cryphonectriaceae</taxon>
        <taxon>Cryphonectria-Endothia species complex</taxon>
        <taxon>Cryphonectria</taxon>
    </lineage>
</organism>
<name>A0A9P4XRE8_CRYP1</name>
<dbReference type="AlphaFoldDB" id="A0A9P4XRE8"/>
<dbReference type="EMBL" id="MU032354">
    <property type="protein sequence ID" value="KAF3759884.1"/>
    <property type="molecule type" value="Genomic_DNA"/>
</dbReference>
<dbReference type="OrthoDB" id="4330117at2759"/>
<dbReference type="SUPFAM" id="SSF57701">
    <property type="entry name" value="Zn2/Cys6 DNA-binding domain"/>
    <property type="match status" value="1"/>
</dbReference>
<reference evidence="4" key="1">
    <citation type="journal article" date="2020" name="Phytopathology">
        <title>Genome sequence of the chestnut blight fungus Cryphonectria parasitica EP155: A fundamental resource for an archetypical invasive plant pathogen.</title>
        <authorList>
            <person name="Crouch J.A."/>
            <person name="Dawe A."/>
            <person name="Aerts A."/>
            <person name="Barry K."/>
            <person name="Churchill A.C.L."/>
            <person name="Grimwood J."/>
            <person name="Hillman B."/>
            <person name="Milgroom M.G."/>
            <person name="Pangilinan J."/>
            <person name="Smith M."/>
            <person name="Salamov A."/>
            <person name="Schmutz J."/>
            <person name="Yadav J."/>
            <person name="Grigoriev I.V."/>
            <person name="Nuss D."/>
        </authorList>
    </citation>
    <scope>NUCLEOTIDE SEQUENCE</scope>
    <source>
        <strain evidence="4">EP155</strain>
    </source>
</reference>
<comment type="caution">
    <text evidence="4">The sequence shown here is derived from an EMBL/GenBank/DDBJ whole genome shotgun (WGS) entry which is preliminary data.</text>
</comment>
<dbReference type="Pfam" id="PF00172">
    <property type="entry name" value="Zn_clus"/>
    <property type="match status" value="1"/>
</dbReference>
<keyword evidence="1" id="KW-0539">Nucleus</keyword>
<proteinExistence type="predicted"/>
<protein>
    <recommendedName>
        <fullName evidence="3">Zn(2)-C6 fungal-type domain-containing protein</fullName>
    </recommendedName>
</protein>
<evidence type="ECO:0000256" key="2">
    <source>
        <dbReference type="SAM" id="MobiDB-lite"/>
    </source>
</evidence>